<feature type="binding site" evidence="11">
    <location>
        <position position="164"/>
    </location>
    <ligand>
        <name>S-adenosyl-L-methionine</name>
        <dbReference type="ChEBI" id="CHEBI:59789"/>
    </ligand>
</feature>
<keyword evidence="8 10" id="KW-0539">Nucleus</keyword>
<evidence type="ECO:0000256" key="2">
    <source>
        <dbReference type="ARBA" id="ARBA00022603"/>
    </source>
</evidence>
<feature type="site" description="mRNA cap binding" evidence="12">
    <location>
        <position position="361"/>
    </location>
</feature>
<reference evidence="15" key="2">
    <citation type="submission" date="2020-11" db="EMBL/GenBank/DDBJ databases">
        <authorList>
            <person name="McCartney M.A."/>
            <person name="Auch B."/>
            <person name="Kono T."/>
            <person name="Mallez S."/>
            <person name="Becker A."/>
            <person name="Gohl D.M."/>
            <person name="Silverstein K.A.T."/>
            <person name="Koren S."/>
            <person name="Bechman K.B."/>
            <person name="Herman A."/>
            <person name="Abrahante J.E."/>
            <person name="Garbe J."/>
        </authorList>
    </citation>
    <scope>NUCLEOTIDE SEQUENCE</scope>
    <source>
        <strain evidence="15">Duluth1</strain>
        <tissue evidence="15">Whole animal</tissue>
    </source>
</reference>
<dbReference type="GO" id="GO:0004482">
    <property type="term" value="F:mRNA 5'-cap (guanine-N7-)-methyltransferase activity"/>
    <property type="evidence" value="ECO:0007669"/>
    <property type="project" value="UniProtKB-EC"/>
</dbReference>
<feature type="compositionally biased region" description="Polar residues" evidence="13">
    <location>
        <begin position="1"/>
        <end position="10"/>
    </location>
</feature>
<evidence type="ECO:0000256" key="4">
    <source>
        <dbReference type="ARBA" id="ARBA00022679"/>
    </source>
</evidence>
<dbReference type="GO" id="GO:0005634">
    <property type="term" value="C:nucleus"/>
    <property type="evidence" value="ECO:0007669"/>
    <property type="project" value="UniProtKB-SubCell"/>
</dbReference>
<evidence type="ECO:0000256" key="3">
    <source>
        <dbReference type="ARBA" id="ARBA00022664"/>
    </source>
</evidence>
<dbReference type="GO" id="GO:0003723">
    <property type="term" value="F:RNA binding"/>
    <property type="evidence" value="ECO:0007669"/>
    <property type="project" value="UniProtKB-KW"/>
</dbReference>
<evidence type="ECO:0000256" key="1">
    <source>
        <dbReference type="ARBA" id="ARBA00004123"/>
    </source>
</evidence>
<comment type="caution">
    <text evidence="15">The sequence shown here is derived from an EMBL/GenBank/DDBJ whole genome shotgun (WGS) entry which is preliminary data.</text>
</comment>
<evidence type="ECO:0000256" key="9">
    <source>
        <dbReference type="ARBA" id="ARBA00044712"/>
    </source>
</evidence>
<feature type="site" description="mRNA cap binding" evidence="12">
    <location>
        <position position="168"/>
    </location>
</feature>
<dbReference type="Pfam" id="PF03291">
    <property type="entry name" value="mRNA_G-N7_MeTrfase"/>
    <property type="match status" value="1"/>
</dbReference>
<evidence type="ECO:0000256" key="11">
    <source>
        <dbReference type="PIRSR" id="PIRSR028762-1"/>
    </source>
</evidence>
<dbReference type="InterPro" id="IPR016899">
    <property type="entry name" value="mRNA_G-N7_MeTrfase_euk"/>
</dbReference>
<comment type="similarity">
    <text evidence="10">Belongs to the class I-like SAM-binding methyltransferase superfamily. mRNA cap 0 methyltransferase family.</text>
</comment>
<evidence type="ECO:0000256" key="7">
    <source>
        <dbReference type="ARBA" id="ARBA00023042"/>
    </source>
</evidence>
<dbReference type="AlphaFoldDB" id="A0A9D4E9T3"/>
<reference evidence="15" key="1">
    <citation type="journal article" date="2019" name="bioRxiv">
        <title>The Genome of the Zebra Mussel, Dreissena polymorpha: A Resource for Invasive Species Research.</title>
        <authorList>
            <person name="McCartney M.A."/>
            <person name="Auch B."/>
            <person name="Kono T."/>
            <person name="Mallez S."/>
            <person name="Zhang Y."/>
            <person name="Obille A."/>
            <person name="Becker A."/>
            <person name="Abrahante J.E."/>
            <person name="Garbe J."/>
            <person name="Badalamenti J.P."/>
            <person name="Herman A."/>
            <person name="Mangelson H."/>
            <person name="Liachko I."/>
            <person name="Sullivan S."/>
            <person name="Sone E.D."/>
            <person name="Koren S."/>
            <person name="Silverstein K.A.T."/>
            <person name="Beckman K.B."/>
            <person name="Gohl D.M."/>
        </authorList>
    </citation>
    <scope>NUCLEOTIDE SEQUENCE</scope>
    <source>
        <strain evidence="15">Duluth1</strain>
        <tissue evidence="15">Whole animal</tissue>
    </source>
</reference>
<keyword evidence="3 10" id="KW-0507">mRNA processing</keyword>
<name>A0A9D4E9T3_DREPO</name>
<comment type="subcellular location">
    <subcellularLocation>
        <location evidence="1 10">Nucleus</location>
    </subcellularLocation>
</comment>
<feature type="domain" description="MRNA cap 0 methyltransferase" evidence="14">
    <location>
        <begin position="44"/>
        <end position="369"/>
    </location>
</feature>
<keyword evidence="5 10" id="KW-0949">S-adenosyl-L-methionine</keyword>
<dbReference type="PANTHER" id="PTHR12189:SF2">
    <property type="entry name" value="MRNA CAP GUANINE-N7 METHYLTRANSFERASE"/>
    <property type="match status" value="1"/>
</dbReference>
<evidence type="ECO:0000256" key="6">
    <source>
        <dbReference type="ARBA" id="ARBA00022884"/>
    </source>
</evidence>
<feature type="binding site" evidence="11">
    <location>
        <position position="169"/>
    </location>
    <ligand>
        <name>S-adenosyl-L-methionine</name>
        <dbReference type="ChEBI" id="CHEBI:59789"/>
    </ligand>
</feature>
<feature type="site" description="mRNA cap binding" evidence="12">
    <location>
        <position position="93"/>
    </location>
</feature>
<dbReference type="InterPro" id="IPR004971">
    <property type="entry name" value="mRNA_G-N7_MeTrfase_dom"/>
</dbReference>
<feature type="site" description="mRNA cap binding" evidence="12">
    <location>
        <position position="118"/>
    </location>
</feature>
<dbReference type="EMBL" id="JAIWYP010000009">
    <property type="protein sequence ID" value="KAH3774989.1"/>
    <property type="molecule type" value="Genomic_DNA"/>
</dbReference>
<feature type="region of interest" description="Disordered" evidence="13">
    <location>
        <begin position="1"/>
        <end position="23"/>
    </location>
</feature>
<proteinExistence type="inferred from homology"/>
<comment type="catalytic activity">
    <reaction evidence="9">
        <text>a 5'-end (5'-triphosphoguanosine)-ribonucleoside in mRNA + S-adenosyl-L-methionine = a 5'-end (N(7)-methyl 5'-triphosphoguanosine)-ribonucleoside in mRNA + S-adenosyl-L-homocysteine</text>
        <dbReference type="Rhea" id="RHEA:67008"/>
        <dbReference type="Rhea" id="RHEA-COMP:17166"/>
        <dbReference type="Rhea" id="RHEA-COMP:17167"/>
        <dbReference type="ChEBI" id="CHEBI:57856"/>
        <dbReference type="ChEBI" id="CHEBI:59789"/>
        <dbReference type="ChEBI" id="CHEBI:156461"/>
        <dbReference type="ChEBI" id="CHEBI:167617"/>
        <dbReference type="EC" id="2.1.1.56"/>
    </reaction>
</comment>
<feature type="binding site" evidence="11">
    <location>
        <position position="57"/>
    </location>
    <ligand>
        <name>S-adenosyl-L-methionine</name>
        <dbReference type="ChEBI" id="CHEBI:59789"/>
    </ligand>
</feature>
<dbReference type="Gene3D" id="3.40.50.150">
    <property type="entry name" value="Vaccinia Virus protein VP39"/>
    <property type="match status" value="1"/>
</dbReference>
<evidence type="ECO:0000256" key="8">
    <source>
        <dbReference type="ARBA" id="ARBA00023242"/>
    </source>
</evidence>
<dbReference type="CDD" id="cd02440">
    <property type="entry name" value="AdoMet_MTases"/>
    <property type="match status" value="1"/>
</dbReference>
<gene>
    <name evidence="15" type="ORF">DPMN_176384</name>
</gene>
<keyword evidence="2 10" id="KW-0489">Methyltransferase</keyword>
<feature type="binding site" evidence="11">
    <location>
        <position position="141"/>
    </location>
    <ligand>
        <name>S-adenosyl-L-methionine</name>
        <dbReference type="ChEBI" id="CHEBI:59789"/>
    </ligand>
</feature>
<evidence type="ECO:0000313" key="16">
    <source>
        <dbReference type="Proteomes" id="UP000828390"/>
    </source>
</evidence>
<evidence type="ECO:0000256" key="5">
    <source>
        <dbReference type="ARBA" id="ARBA00022691"/>
    </source>
</evidence>
<keyword evidence="7 10" id="KW-0506">mRNA capping</keyword>
<feature type="binding site" evidence="12">
    <location>
        <begin position="53"/>
        <end position="54"/>
    </location>
    <ligand>
        <name>mRNA</name>
        <dbReference type="ChEBI" id="CHEBI:33699"/>
    </ligand>
</feature>
<dbReference type="Proteomes" id="UP000828390">
    <property type="component" value="Unassembled WGS sequence"/>
</dbReference>
<accession>A0A9D4E9T3</accession>
<dbReference type="InterPro" id="IPR029063">
    <property type="entry name" value="SAM-dependent_MTases_sf"/>
</dbReference>
<keyword evidence="4 10" id="KW-0808">Transferase</keyword>
<feature type="site" description="mRNA cap binding" evidence="12">
    <location>
        <position position="252"/>
    </location>
</feature>
<dbReference type="SUPFAM" id="SSF53335">
    <property type="entry name" value="S-adenosyl-L-methionine-dependent methyltransferases"/>
    <property type="match status" value="1"/>
</dbReference>
<evidence type="ECO:0000256" key="12">
    <source>
        <dbReference type="PIRSR" id="PIRSR028762-2"/>
    </source>
</evidence>
<evidence type="ECO:0000259" key="14">
    <source>
        <dbReference type="PROSITE" id="PS51562"/>
    </source>
</evidence>
<feature type="binding site" evidence="11">
    <location>
        <position position="84"/>
    </location>
    <ligand>
        <name>S-adenosyl-L-methionine</name>
        <dbReference type="ChEBI" id="CHEBI:59789"/>
    </ligand>
</feature>
<evidence type="ECO:0000256" key="13">
    <source>
        <dbReference type="SAM" id="MobiDB-lite"/>
    </source>
</evidence>
<dbReference type="PANTHER" id="PTHR12189">
    <property type="entry name" value="MRNA GUANINE-7- METHYLTRANSFERASE"/>
    <property type="match status" value="1"/>
</dbReference>
<organism evidence="15 16">
    <name type="scientific">Dreissena polymorpha</name>
    <name type="common">Zebra mussel</name>
    <name type="synonym">Mytilus polymorpha</name>
    <dbReference type="NCBI Taxonomy" id="45954"/>
    <lineage>
        <taxon>Eukaryota</taxon>
        <taxon>Metazoa</taxon>
        <taxon>Spiralia</taxon>
        <taxon>Lophotrochozoa</taxon>
        <taxon>Mollusca</taxon>
        <taxon>Bivalvia</taxon>
        <taxon>Autobranchia</taxon>
        <taxon>Heteroconchia</taxon>
        <taxon>Euheterodonta</taxon>
        <taxon>Imparidentia</taxon>
        <taxon>Neoheterodontei</taxon>
        <taxon>Myida</taxon>
        <taxon>Dreissenoidea</taxon>
        <taxon>Dreissenidae</taxon>
        <taxon>Dreissena</taxon>
    </lineage>
</organism>
<feature type="binding site" evidence="11">
    <location>
        <position position="106"/>
    </location>
    <ligand>
        <name>S-adenosyl-L-methionine</name>
        <dbReference type="ChEBI" id="CHEBI:59789"/>
    </ligand>
</feature>
<keyword evidence="6 10" id="KW-0694">RNA-binding</keyword>
<feature type="site" description="mRNA cap binding" evidence="12">
    <location>
        <position position="87"/>
    </location>
</feature>
<dbReference type="EC" id="2.1.1.56" evidence="10"/>
<evidence type="ECO:0000256" key="10">
    <source>
        <dbReference type="PIRNR" id="PIRNR028762"/>
    </source>
</evidence>
<dbReference type="PIRSF" id="PIRSF028762">
    <property type="entry name" value="ABD1"/>
    <property type="match status" value="1"/>
</dbReference>
<dbReference type="OrthoDB" id="10248867at2759"/>
<protein>
    <recommendedName>
        <fullName evidence="10">mRNA cap guanine-N(7) methyltransferase</fullName>
        <ecNumber evidence="10">2.1.1.56</ecNumber>
    </recommendedName>
    <alternativeName>
        <fullName evidence="10">mRNA (guanine-N(7))-methyltransferase</fullName>
    </alternativeName>
    <alternativeName>
        <fullName evidence="10">mRNA cap methyltransferase</fullName>
    </alternativeName>
</protein>
<evidence type="ECO:0000313" key="15">
    <source>
        <dbReference type="EMBL" id="KAH3774989.1"/>
    </source>
</evidence>
<dbReference type="InterPro" id="IPR039753">
    <property type="entry name" value="RG7MT1"/>
</dbReference>
<sequence length="400" mass="46191">MTSNEQSADSHTMKKGPENDGQGHLVAKHYNELQEAGRESRTDSRIFYMRNFNNWIKSVVIHQALERLKKDKGHDRDISVLDLCSGKGGDLLKWKKGNIHSIVCVDIAGISVEQSETRYKEMLSRERNPDRVYKAEFLTADCSKERLKDLYKDAGRTFDICSCQFSFHYCFETLSQAEVMLQNAVECLKLGGYFIGTTPNSQELVRRLRESDDMSFGNEVYRVTFENEDKQKLPLFGAKYNFHLEGVVDCPEFLVFFPVLEKMAEKYGVKLVYKQSFADFFNQNFVTREYKDLLSQMKALESYPAEEGRSLVGKDDEDYEHVRSFIDSVKEEPDSRHHGREPRKVSVGTLSKAEWEAVTIYCVFMFQKVKDMETGEVWKVSTHDGTSVGRDRERLHEGAE</sequence>
<keyword evidence="16" id="KW-1185">Reference proteome</keyword>
<dbReference type="PROSITE" id="PS51562">
    <property type="entry name" value="RNA_CAP0_MT"/>
    <property type="match status" value="1"/>
</dbReference>